<organism evidence="2 3">
    <name type="scientific">Kineothrix sedimenti</name>
    <dbReference type="NCBI Taxonomy" id="3123317"/>
    <lineage>
        <taxon>Bacteria</taxon>
        <taxon>Bacillati</taxon>
        <taxon>Bacillota</taxon>
        <taxon>Clostridia</taxon>
        <taxon>Lachnospirales</taxon>
        <taxon>Lachnospiraceae</taxon>
        <taxon>Kineothrix</taxon>
    </lineage>
</organism>
<sequence length="133" mass="15103">MEDRYLYKAKRVDNGQWMVGCYIRYGSAGDEKDYIVPQSASALYAIKIDPATLCQCTGLKDKNDKLIWENDIVEAWSEGVRARGTVKRRVDGLWLMYPAWQKGISWGLCPNDTGKTTVVRLGNKIDNPELLEV</sequence>
<dbReference type="SUPFAM" id="SSF159006">
    <property type="entry name" value="YopX-like"/>
    <property type="match status" value="1"/>
</dbReference>
<dbReference type="Pfam" id="PF09643">
    <property type="entry name" value="YopX"/>
    <property type="match status" value="1"/>
</dbReference>
<feature type="domain" description="YopX protein" evidence="1">
    <location>
        <begin position="46"/>
        <end position="132"/>
    </location>
</feature>
<reference evidence="2 3" key="1">
    <citation type="submission" date="2024-02" db="EMBL/GenBank/DDBJ databases">
        <title>Bacterial strain from lacustrine sediment.</title>
        <authorList>
            <person name="Petit C."/>
            <person name="Fadhlaoui K."/>
        </authorList>
    </citation>
    <scope>NUCLEOTIDE SEQUENCE [LARGE SCALE GENOMIC DNA]</scope>
    <source>
        <strain evidence="2 3">IPX-CK</strain>
    </source>
</reference>
<dbReference type="Gene3D" id="2.30.30.290">
    <property type="entry name" value="YopX-like domains"/>
    <property type="match status" value="1"/>
</dbReference>
<protein>
    <submittedName>
        <fullName evidence="2">YopX family protein</fullName>
    </submittedName>
</protein>
<name>A0ABZ3ETI8_9FIRM</name>
<dbReference type="EMBL" id="CP146256">
    <property type="protein sequence ID" value="XAH73150.1"/>
    <property type="molecule type" value="Genomic_DNA"/>
</dbReference>
<dbReference type="InterPro" id="IPR019096">
    <property type="entry name" value="YopX_protein"/>
</dbReference>
<evidence type="ECO:0000313" key="3">
    <source>
        <dbReference type="Proteomes" id="UP001451571"/>
    </source>
</evidence>
<proteinExistence type="predicted"/>
<accession>A0ABZ3ETI8</accession>
<dbReference type="RefSeq" id="WP_342756757.1">
    <property type="nucleotide sequence ID" value="NZ_CP146256.1"/>
</dbReference>
<dbReference type="Proteomes" id="UP001451571">
    <property type="component" value="Chromosome"/>
</dbReference>
<evidence type="ECO:0000259" key="1">
    <source>
        <dbReference type="Pfam" id="PF09643"/>
    </source>
</evidence>
<dbReference type="InterPro" id="IPR023385">
    <property type="entry name" value="YopX-like_C"/>
</dbReference>
<gene>
    <name evidence="2" type="ORF">V6984_16800</name>
</gene>
<evidence type="ECO:0000313" key="2">
    <source>
        <dbReference type="EMBL" id="XAH73150.1"/>
    </source>
</evidence>
<keyword evidence="3" id="KW-1185">Reference proteome</keyword>